<evidence type="ECO:0000256" key="2">
    <source>
        <dbReference type="ARBA" id="ARBA00023002"/>
    </source>
</evidence>
<evidence type="ECO:0000313" key="5">
    <source>
        <dbReference type="Proteomes" id="UP000020103"/>
    </source>
</evidence>
<dbReference type="GO" id="GO:0016491">
    <property type="term" value="F:oxidoreductase activity"/>
    <property type="evidence" value="ECO:0007669"/>
    <property type="project" value="UniProtKB-KW"/>
</dbReference>
<dbReference type="Proteomes" id="UP000020103">
    <property type="component" value="Unassembled WGS sequence"/>
</dbReference>
<comment type="similarity">
    <text evidence="1">Belongs to the aldehyde dehydrogenase family.</text>
</comment>
<evidence type="ECO:0000313" key="4">
    <source>
        <dbReference type="EMBL" id="EUA47054.1"/>
    </source>
</evidence>
<dbReference type="EMBL" id="JAOF01000001">
    <property type="protein sequence ID" value="EUA47054.1"/>
    <property type="molecule type" value="Genomic_DNA"/>
</dbReference>
<sequence length="101" mass="10860">MTVLSDGDSELFIDGKLLPGGAGRFPTVNPATEEVLGTAADADSDDMSDAIEAARRAFDDSDWSRDVALRVHCIRQLRDGMKTHIEELRELTIAEVGAPGC</sequence>
<protein>
    <submittedName>
        <fullName evidence="4">Aldehyde dehydrogenase family protein</fullName>
    </submittedName>
</protein>
<organism evidence="4 5">
    <name type="scientific">Mycobacteroides abscessus 21</name>
    <dbReference type="NCBI Taxonomy" id="1299324"/>
    <lineage>
        <taxon>Bacteria</taxon>
        <taxon>Bacillati</taxon>
        <taxon>Actinomycetota</taxon>
        <taxon>Actinomycetes</taxon>
        <taxon>Mycobacteriales</taxon>
        <taxon>Mycobacteriaceae</taxon>
        <taxon>Mycobacteroides</taxon>
        <taxon>Mycobacteroides abscessus</taxon>
    </lineage>
</organism>
<proteinExistence type="inferred from homology"/>
<comment type="caution">
    <text evidence="4">The sequence shown here is derived from an EMBL/GenBank/DDBJ whole genome shotgun (WGS) entry which is preliminary data.</text>
</comment>
<dbReference type="PANTHER" id="PTHR42804:SF1">
    <property type="entry name" value="ALDEHYDE DEHYDROGENASE-RELATED"/>
    <property type="match status" value="1"/>
</dbReference>
<name>A0A829Q457_9MYCO</name>
<keyword evidence="2" id="KW-0560">Oxidoreductase</keyword>
<dbReference type="InterPro" id="IPR016162">
    <property type="entry name" value="Ald_DH_N"/>
</dbReference>
<feature type="domain" description="Aldehyde dehydrogenase" evidence="3">
    <location>
        <begin position="23"/>
        <end position="99"/>
    </location>
</feature>
<evidence type="ECO:0000256" key="1">
    <source>
        <dbReference type="ARBA" id="ARBA00009986"/>
    </source>
</evidence>
<accession>A0A829Q457</accession>
<dbReference type="InterPro" id="IPR015590">
    <property type="entry name" value="Aldehyde_DH_dom"/>
</dbReference>
<dbReference type="PANTHER" id="PTHR42804">
    <property type="entry name" value="ALDEHYDE DEHYDROGENASE"/>
    <property type="match status" value="1"/>
</dbReference>
<gene>
    <name evidence="4" type="ORF">I543_1383</name>
</gene>
<evidence type="ECO:0000259" key="3">
    <source>
        <dbReference type="Pfam" id="PF00171"/>
    </source>
</evidence>
<dbReference type="SUPFAM" id="SSF53720">
    <property type="entry name" value="ALDH-like"/>
    <property type="match status" value="1"/>
</dbReference>
<reference evidence="4 5" key="1">
    <citation type="submission" date="2013-12" db="EMBL/GenBank/DDBJ databases">
        <authorList>
            <person name="Madinger N."/>
            <person name="Lenaerts A."/>
            <person name="Ordway D."/>
            <person name="DeGroote M.A."/>
            <person name="Parker T."/>
            <person name="Sizemore C."/>
            <person name="Tallon L.J."/>
            <person name="Sadzewicz L.K."/>
            <person name="Sengamalay N."/>
            <person name="Fraser C.M."/>
            <person name="Hine E."/>
            <person name="Shefchek K.A."/>
            <person name="Das S.P."/>
            <person name="Tettelin H."/>
        </authorList>
    </citation>
    <scope>NUCLEOTIDE SEQUENCE [LARGE SCALE GENOMIC DNA]</scope>
    <source>
        <strain evidence="4 5">21</strain>
    </source>
</reference>
<dbReference type="Pfam" id="PF00171">
    <property type="entry name" value="Aldedh"/>
    <property type="match status" value="1"/>
</dbReference>
<dbReference type="AlphaFoldDB" id="A0A829Q457"/>
<dbReference type="Gene3D" id="3.40.605.10">
    <property type="entry name" value="Aldehyde Dehydrogenase, Chain A, domain 1"/>
    <property type="match status" value="1"/>
</dbReference>
<dbReference type="InterPro" id="IPR016161">
    <property type="entry name" value="Ald_DH/histidinol_DH"/>
</dbReference>